<organism evidence="5">
    <name type="scientific">freshwater metagenome</name>
    <dbReference type="NCBI Taxonomy" id="449393"/>
    <lineage>
        <taxon>unclassified sequences</taxon>
        <taxon>metagenomes</taxon>
        <taxon>ecological metagenomes</taxon>
    </lineage>
</organism>
<dbReference type="InterPro" id="IPR052700">
    <property type="entry name" value="Carb_kinase_PfkB-like"/>
</dbReference>
<accession>A0A6J6PPK9</accession>
<dbReference type="InterPro" id="IPR029056">
    <property type="entry name" value="Ribokinase-like"/>
</dbReference>
<dbReference type="InterPro" id="IPR002173">
    <property type="entry name" value="Carboh/pur_kinase_PfkB_CS"/>
</dbReference>
<dbReference type="PROSITE" id="PS00584">
    <property type="entry name" value="PFKB_KINASES_2"/>
    <property type="match status" value="1"/>
</dbReference>
<dbReference type="InterPro" id="IPR011611">
    <property type="entry name" value="PfkB_dom"/>
</dbReference>
<name>A0A6J6PPK9_9ZZZZ</name>
<gene>
    <name evidence="5" type="ORF">UFOPK2399_01391</name>
</gene>
<evidence type="ECO:0000259" key="4">
    <source>
        <dbReference type="Pfam" id="PF00294"/>
    </source>
</evidence>
<dbReference type="GO" id="GO:0016301">
    <property type="term" value="F:kinase activity"/>
    <property type="evidence" value="ECO:0007669"/>
    <property type="project" value="UniProtKB-KW"/>
</dbReference>
<protein>
    <submittedName>
        <fullName evidence="5">Unannotated protein</fullName>
    </submittedName>
</protein>
<dbReference type="Pfam" id="PF00294">
    <property type="entry name" value="PfkB"/>
    <property type="match status" value="1"/>
</dbReference>
<dbReference type="PANTHER" id="PTHR43320:SF1">
    <property type="entry name" value="OS01G0105900 PROTEIN"/>
    <property type="match status" value="1"/>
</dbReference>
<sequence length="270" mass="28199">MSHLAPKPPEPVRVTTLGDLLLDVIVHLEGPLVVGDDRPATTRACAGGQAANVAAWASVSGATARYVGKRGDDEAGEIVEHELAGYGVTVAGPRVGRTGIVVSIAESADRSMASDRGSAPDLAPDELTRDWFDSDVFFISGYALMRQPIGAAAMRAAQLARSFGATVALDLATWTLFDDTFRERVQQLAPDLVFANEREHDEFGEFDCRWIVKRGANGVLVDGVAYPALPTSVVDPTGAGDAFAGGFLAGGVTLGLDAAARCCAKLGAMP</sequence>
<evidence type="ECO:0000256" key="3">
    <source>
        <dbReference type="ARBA" id="ARBA00022777"/>
    </source>
</evidence>
<dbReference type="Gene3D" id="3.40.1190.20">
    <property type="match status" value="1"/>
</dbReference>
<evidence type="ECO:0000313" key="5">
    <source>
        <dbReference type="EMBL" id="CAB4701460.1"/>
    </source>
</evidence>
<reference evidence="5" key="1">
    <citation type="submission" date="2020-05" db="EMBL/GenBank/DDBJ databases">
        <authorList>
            <person name="Chiriac C."/>
            <person name="Salcher M."/>
            <person name="Ghai R."/>
            <person name="Kavagutti S V."/>
        </authorList>
    </citation>
    <scope>NUCLEOTIDE SEQUENCE</scope>
</reference>
<evidence type="ECO:0000256" key="2">
    <source>
        <dbReference type="ARBA" id="ARBA00022679"/>
    </source>
</evidence>
<dbReference type="PANTHER" id="PTHR43320">
    <property type="entry name" value="SUGAR KINASE"/>
    <property type="match status" value="1"/>
</dbReference>
<evidence type="ECO:0000256" key="1">
    <source>
        <dbReference type="ARBA" id="ARBA00010688"/>
    </source>
</evidence>
<proteinExistence type="inferred from homology"/>
<feature type="domain" description="Carbohydrate kinase PfkB" evidence="4">
    <location>
        <begin position="16"/>
        <end position="262"/>
    </location>
</feature>
<comment type="similarity">
    <text evidence="1">Belongs to the carbohydrate kinase PfkB family.</text>
</comment>
<dbReference type="SUPFAM" id="SSF53613">
    <property type="entry name" value="Ribokinase-like"/>
    <property type="match status" value="1"/>
</dbReference>
<dbReference type="EMBL" id="CAEZXP010000004">
    <property type="protein sequence ID" value="CAB4701460.1"/>
    <property type="molecule type" value="Genomic_DNA"/>
</dbReference>
<dbReference type="AlphaFoldDB" id="A0A6J6PPK9"/>
<keyword evidence="2" id="KW-0808">Transferase</keyword>
<keyword evidence="3" id="KW-0418">Kinase</keyword>